<comment type="caution">
    <text evidence="1">The sequence shown here is derived from an EMBL/GenBank/DDBJ whole genome shotgun (WGS) entry which is preliminary data.</text>
</comment>
<name>A0A3M7LBP5_9FLAO</name>
<organism evidence="1 2">
    <name type="scientific">Chryseobacterium nematophagum</name>
    <dbReference type="NCBI Taxonomy" id="2305228"/>
    <lineage>
        <taxon>Bacteria</taxon>
        <taxon>Pseudomonadati</taxon>
        <taxon>Bacteroidota</taxon>
        <taxon>Flavobacteriia</taxon>
        <taxon>Flavobacteriales</taxon>
        <taxon>Weeksellaceae</taxon>
        <taxon>Chryseobacterium group</taxon>
        <taxon>Chryseobacterium</taxon>
    </lineage>
</organism>
<evidence type="ECO:0000313" key="1">
    <source>
        <dbReference type="EMBL" id="RMZ59629.1"/>
    </source>
</evidence>
<dbReference type="EMBL" id="QWIV01000013">
    <property type="protein sequence ID" value="RMZ59629.1"/>
    <property type="molecule type" value="Genomic_DNA"/>
</dbReference>
<reference evidence="1 2" key="1">
    <citation type="submission" date="2018-08" db="EMBL/GenBank/DDBJ databases">
        <title>Chryseobacterium nematophagum: a novel matrix digesting pathogen of nematodes.</title>
        <authorList>
            <person name="Page A."/>
            <person name="Roberts M."/>
            <person name="Felix M.-A."/>
            <person name="Weir W."/>
        </authorList>
    </citation>
    <scope>NUCLEOTIDE SEQUENCE [LARGE SCALE GENOMIC DNA]</scope>
    <source>
        <strain evidence="1 2">JUb275</strain>
    </source>
</reference>
<sequence length="1136" mass="126414">MRKYLIFIVLSFFVNNKGQIISQDQQRNISPDGGGTIFSLPNIIPPSPTAYALGNYGNIPVGAFTGSPNISIPLITYQTKNITLPIELFYTSNGIKVDEISTNVGLGWNLNFGGVITRIVRDKPDEVSTHLKTPENVTGAYTNPITNQFLYTLGNGSNALDTEADLYSFNFNGNSGKFFYDQNGQPHIIDQKSIKIERIGDANGDGQDFLMILSTGEKYYFTEKERTVYRSGGDAHPLLTSAITAWYLTKIIHPNGDEIYLTYELSELSEYVSSQSQSLTVSVGYPSPQPSCTGSGYTSPPNVGLIYDNTIEVNGKRIISMSSNNPIYGTIIFDYETETEKLDIDGNKKIKNIIYLDKNNNITEKIAFGYLNTDKKRNFLEELMFKDSSKKYSFEYEKPNEFPLRLSKAQDHWGYYNGKSNLDLVPGNIPDYDMDKFSYRGANKEPNPNFAKIGMLKKIVYPTKGYTELEYEGNNYWGEKTILPSQVSRGFRFASDNFTEESSKEFIMTFPASGLVSLHGNLASNGIAACNSFANSGHYAGLIEVRHVLSDKKVDLVFTGGRYNEAVSNPYVLTKNPNLNTLQFNAIAGQQYKIILHANFMCSYISASLYYDDGPTQIIQTNIDTGGIRIKSTKDVDTSMAKNVYKRFYYAKKDDLNHSSGLKGNKPYYTDFVRWQTGCSGAPGSGNLGGCMGVIENSNIVLSSSSMIPLYYTGISSCLYPYVTISEGGDDFENGGEMKEFKVRRDNAGSNIWGSGGLSSTPWTNKGWDNGVELKSSILRKNMGSVLDIVQEKEYVYEKNDNFTFELKNFVGRKLYTPACGVNVSYPYTCTSEDINKPNNPCSNKAVGTVVNLKSIDNLNITEYRLISYWNYLKSKKITDYLNGVPLVTTTEYFYNNPSNYQLTHQKITSPDNIVNESSYKYAHEKGNQLMVGKNMVSIPLETEIKQTINGVTKTISKTETIYPTSIPTTSTGNLVLPLSVKSSDVQNGASSTEVTYDLYDSKGNLQQYTTKDGIPVSIIWGYNQTQPIAKIEGATYNQVSGFISGIITASNTDAQESTETSKNALIAALDAFRNLPNLVTTQITTYTYNPLIGVTSITPTSGVRENYIYDSANRLEKIVDVNGKVLKEYKYNYKN</sequence>
<proteinExistence type="predicted"/>
<evidence type="ECO:0000313" key="2">
    <source>
        <dbReference type="Proteomes" id="UP000267524"/>
    </source>
</evidence>
<evidence type="ECO:0008006" key="3">
    <source>
        <dbReference type="Google" id="ProtNLM"/>
    </source>
</evidence>
<dbReference type="RefSeq" id="WP_122546752.1">
    <property type="nucleotide sequence ID" value="NZ_QWIV01000013.1"/>
</dbReference>
<accession>A0A3M7LBP5</accession>
<keyword evidence="2" id="KW-1185">Reference proteome</keyword>
<dbReference type="Proteomes" id="UP000267524">
    <property type="component" value="Unassembled WGS sequence"/>
</dbReference>
<dbReference type="AlphaFoldDB" id="A0A3M7LBP5"/>
<gene>
    <name evidence="1" type="ORF">D1632_08340</name>
</gene>
<protein>
    <recommendedName>
        <fullName evidence="3">RHS repeat protein</fullName>
    </recommendedName>
</protein>